<organism evidence="2 3">
    <name type="scientific">Stephania japonica</name>
    <dbReference type="NCBI Taxonomy" id="461633"/>
    <lineage>
        <taxon>Eukaryota</taxon>
        <taxon>Viridiplantae</taxon>
        <taxon>Streptophyta</taxon>
        <taxon>Embryophyta</taxon>
        <taxon>Tracheophyta</taxon>
        <taxon>Spermatophyta</taxon>
        <taxon>Magnoliopsida</taxon>
        <taxon>Ranunculales</taxon>
        <taxon>Menispermaceae</taxon>
        <taxon>Menispermoideae</taxon>
        <taxon>Cissampelideae</taxon>
        <taxon>Stephania</taxon>
    </lineage>
</organism>
<sequence length="737" mass="80343">MKGMKEDEKMVSPMFPRLHVNDTEKGGPRAPPRNKMALYEQLSIPTQRFNSGPASNYPLPPTNTGTSTAPSPGGRHERVLLSSFGMPSTPTASHGTSVGKEHLPSTTESGSSYPHRLPSFRNAHVIKPGNDDDFRVPTFVDSNFSSYSNRDEQCSDSERLAHFSPNYPAHFTVNGGNDLPKVAETSHSSLQMQNAHDKHHLVTKTKDLRSSQENLKESVTSKNVSGNIVSSSSTREKITGHLEHAYASLTRENRSPGDSLRAANDCHSLFNHDRDQFLAEPGDHSDGIPAAAIEDVQKAHLLRLKPDSYSGAVIGNGHRSPNEFLGDSHEGLFPVHDVDRNDDVSETSMVDSLSGLDISPDDVVGVMGKNHFWKARRAIVNQQRLFAVQVFELHRLIKVQRLIAGSPHLLVENGAYLTKCSSKVSPARKVPTEYVVKPSHHLLKPRVMQKLNDNTECGAEKIVEKSKLSYVSDAVNRGVVGQLPYGQYPGNAPPAPVVADDKSGWYFHPPPGNQWLVPVMSPSEGLVYKPWAGPCTPPTGFMAPVYGGCVPMNLPPVYGIPASHPQGFGPFPSIPPYAQTYLPPYNMPVTNPAISTSAVEQVSPLAAARPLKQVDQVSTGEVNVNMHSRNSCNASNPMNEAISCFQKFQNSKESEIQGSTASSSPSEGARRTVAANVSDGSRDALSLFPVAPAVQDLNAESIDKQHTRVIRVVPHNPRRAPESAARIFRSIQEERKQ</sequence>
<feature type="compositionally biased region" description="Polar residues" evidence="1">
    <location>
        <begin position="217"/>
        <end position="233"/>
    </location>
</feature>
<dbReference type="PANTHER" id="PTHR34281:SF2">
    <property type="entry name" value="PROTEIN EARLY FLOWERING 3"/>
    <property type="match status" value="1"/>
</dbReference>
<reference evidence="2 3" key="1">
    <citation type="submission" date="2024-01" db="EMBL/GenBank/DDBJ databases">
        <title>Genome assemblies of Stephania.</title>
        <authorList>
            <person name="Yang L."/>
        </authorList>
    </citation>
    <scope>NUCLEOTIDE SEQUENCE [LARGE SCALE GENOMIC DNA]</scope>
    <source>
        <strain evidence="2">QJT</strain>
        <tissue evidence="2">Leaf</tissue>
    </source>
</reference>
<feature type="compositionally biased region" description="Polar residues" evidence="1">
    <location>
        <begin position="656"/>
        <end position="666"/>
    </location>
</feature>
<feature type="compositionally biased region" description="Polar residues" evidence="1">
    <location>
        <begin position="43"/>
        <end position="54"/>
    </location>
</feature>
<evidence type="ECO:0000313" key="2">
    <source>
        <dbReference type="EMBL" id="KAK9131049.1"/>
    </source>
</evidence>
<feature type="compositionally biased region" description="Basic and acidic residues" evidence="1">
    <location>
        <begin position="1"/>
        <end position="10"/>
    </location>
</feature>
<feature type="region of interest" description="Disordered" evidence="1">
    <location>
        <begin position="1"/>
        <end position="114"/>
    </location>
</feature>
<keyword evidence="3" id="KW-1185">Reference proteome</keyword>
<name>A0AAP0P5M8_9MAGN</name>
<feature type="region of interest" description="Disordered" evidence="1">
    <location>
        <begin position="213"/>
        <end position="235"/>
    </location>
</feature>
<feature type="region of interest" description="Disordered" evidence="1">
    <location>
        <begin position="655"/>
        <end position="674"/>
    </location>
</feature>
<feature type="region of interest" description="Disordered" evidence="1">
    <location>
        <begin position="714"/>
        <end position="737"/>
    </location>
</feature>
<gene>
    <name evidence="2" type="ORF">Sjap_011536</name>
</gene>
<feature type="compositionally biased region" description="Polar residues" evidence="1">
    <location>
        <begin position="85"/>
        <end position="96"/>
    </location>
</feature>
<dbReference type="GO" id="GO:2000028">
    <property type="term" value="P:regulation of photoperiodism, flowering"/>
    <property type="evidence" value="ECO:0007669"/>
    <property type="project" value="InterPro"/>
</dbReference>
<evidence type="ECO:0000313" key="3">
    <source>
        <dbReference type="Proteomes" id="UP001417504"/>
    </source>
</evidence>
<comment type="caution">
    <text evidence="2">The sequence shown here is derived from an EMBL/GenBank/DDBJ whole genome shotgun (WGS) entry which is preliminary data.</text>
</comment>
<dbReference type="InterPro" id="IPR039319">
    <property type="entry name" value="ELF3-like"/>
</dbReference>
<dbReference type="Proteomes" id="UP001417504">
    <property type="component" value="Unassembled WGS sequence"/>
</dbReference>
<dbReference type="AlphaFoldDB" id="A0AAP0P5M8"/>
<dbReference type="PANTHER" id="PTHR34281">
    <property type="entry name" value="PROTEIN EARLY FLOWERING 3"/>
    <property type="match status" value="1"/>
</dbReference>
<dbReference type="EMBL" id="JBBNAE010000004">
    <property type="protein sequence ID" value="KAK9131049.1"/>
    <property type="molecule type" value="Genomic_DNA"/>
</dbReference>
<protein>
    <submittedName>
        <fullName evidence="2">Uncharacterized protein</fullName>
    </submittedName>
</protein>
<evidence type="ECO:0000256" key="1">
    <source>
        <dbReference type="SAM" id="MobiDB-lite"/>
    </source>
</evidence>
<accession>A0AAP0P5M8</accession>
<proteinExistence type="predicted"/>